<feature type="compositionally biased region" description="Pro residues" evidence="1">
    <location>
        <begin position="49"/>
        <end position="68"/>
    </location>
</feature>
<dbReference type="RefSeq" id="WP_132082558.1">
    <property type="nucleotide sequence ID" value="NZ_SLUI01000012.1"/>
</dbReference>
<reference evidence="2 3" key="1">
    <citation type="submission" date="2019-03" db="EMBL/GenBank/DDBJ databases">
        <title>Genomic Encyclopedia of Type Strains, Phase IV (KMG-IV): sequencing the most valuable type-strain genomes for metagenomic binning, comparative biology and taxonomic classification.</title>
        <authorList>
            <person name="Goeker M."/>
        </authorList>
    </citation>
    <scope>NUCLEOTIDE SEQUENCE [LARGE SCALE GENOMIC DNA]</scope>
    <source>
        <strain evidence="2 3">DSM 15969</strain>
    </source>
</reference>
<sequence>MKLRQEKRRKKKSLFGSILVCLLILLAWAGYRYVHKPPAELPNQRPVTIQPPPAANPIPSIPEAPAPPQQTTVEQRSIGSQRHTPDKPMIVEDNSADLSSHTMSIKREEKKGFQVMPGVNVKSGVVHIQLDEDKDRTIEIEKNPDNSNSDYQVIMKKKF</sequence>
<accession>A0A4R1PU91</accession>
<gene>
    <name evidence="2" type="ORF">EV210_112123</name>
</gene>
<proteinExistence type="predicted"/>
<dbReference type="Proteomes" id="UP000295063">
    <property type="component" value="Unassembled WGS sequence"/>
</dbReference>
<evidence type="ECO:0000256" key="1">
    <source>
        <dbReference type="SAM" id="MobiDB-lite"/>
    </source>
</evidence>
<dbReference type="EMBL" id="SLUI01000012">
    <property type="protein sequence ID" value="TCL35462.1"/>
    <property type="molecule type" value="Genomic_DNA"/>
</dbReference>
<dbReference type="AlphaFoldDB" id="A0A4R1PU91"/>
<organism evidence="2 3">
    <name type="scientific">Anaerospora hongkongensis</name>
    <dbReference type="NCBI Taxonomy" id="244830"/>
    <lineage>
        <taxon>Bacteria</taxon>
        <taxon>Bacillati</taxon>
        <taxon>Bacillota</taxon>
        <taxon>Negativicutes</taxon>
        <taxon>Selenomonadales</taxon>
        <taxon>Sporomusaceae</taxon>
        <taxon>Anaerospora</taxon>
    </lineage>
</organism>
<evidence type="ECO:0000313" key="3">
    <source>
        <dbReference type="Proteomes" id="UP000295063"/>
    </source>
</evidence>
<keyword evidence="3" id="KW-1185">Reference proteome</keyword>
<feature type="region of interest" description="Disordered" evidence="1">
    <location>
        <begin position="44"/>
        <end position="99"/>
    </location>
</feature>
<comment type="caution">
    <text evidence="2">The sequence shown here is derived from an EMBL/GenBank/DDBJ whole genome shotgun (WGS) entry which is preliminary data.</text>
</comment>
<name>A0A4R1PU91_9FIRM</name>
<protein>
    <submittedName>
        <fullName evidence="2">Uncharacterized protein</fullName>
    </submittedName>
</protein>
<evidence type="ECO:0000313" key="2">
    <source>
        <dbReference type="EMBL" id="TCL35462.1"/>
    </source>
</evidence>
<feature type="compositionally biased region" description="Polar residues" evidence="1">
    <location>
        <begin position="71"/>
        <end position="82"/>
    </location>
</feature>
<dbReference type="OrthoDB" id="1685040at2"/>